<evidence type="ECO:0000313" key="4">
    <source>
        <dbReference type="Proteomes" id="UP000593571"/>
    </source>
</evidence>
<evidence type="ECO:0000256" key="2">
    <source>
        <dbReference type="SAM" id="Phobius"/>
    </source>
</evidence>
<dbReference type="InterPro" id="IPR021280">
    <property type="entry name" value="TMEM260-like"/>
</dbReference>
<dbReference type="PANTHER" id="PTHR16214:SF3">
    <property type="entry name" value="TRANSMEMBRANE PROTEIN 260"/>
    <property type="match status" value="1"/>
</dbReference>
<keyword evidence="2 3" id="KW-0812">Transmembrane</keyword>
<dbReference type="PANTHER" id="PTHR16214">
    <property type="entry name" value="TRANSMEMBRANE PROTEIN 260"/>
    <property type="match status" value="1"/>
</dbReference>
<protein>
    <submittedName>
        <fullName evidence="3">Transmembrane protein 260</fullName>
    </submittedName>
</protein>
<feature type="transmembrane region" description="Helical" evidence="2">
    <location>
        <begin position="70"/>
        <end position="87"/>
    </location>
</feature>
<evidence type="ECO:0000313" key="3">
    <source>
        <dbReference type="EMBL" id="KAF6487955.1"/>
    </source>
</evidence>
<evidence type="ECO:0000256" key="1">
    <source>
        <dbReference type="SAM" id="MobiDB-lite"/>
    </source>
</evidence>
<feature type="transmembrane region" description="Helical" evidence="2">
    <location>
        <begin position="26"/>
        <end position="44"/>
    </location>
</feature>
<keyword evidence="2" id="KW-0472">Membrane</keyword>
<reference evidence="3 4" key="1">
    <citation type="journal article" date="2020" name="Nature">
        <title>Six reference-quality genomes reveal evolution of bat adaptations.</title>
        <authorList>
            <person name="Jebb D."/>
            <person name="Huang Z."/>
            <person name="Pippel M."/>
            <person name="Hughes G.M."/>
            <person name="Lavrichenko K."/>
            <person name="Devanna P."/>
            <person name="Winkler S."/>
            <person name="Jermiin L.S."/>
            <person name="Skirmuntt E.C."/>
            <person name="Katzourakis A."/>
            <person name="Burkitt-Gray L."/>
            <person name="Ray D.A."/>
            <person name="Sullivan K.A.M."/>
            <person name="Roscito J.G."/>
            <person name="Kirilenko B.M."/>
            <person name="Davalos L.M."/>
            <person name="Corthals A.P."/>
            <person name="Power M.L."/>
            <person name="Jones G."/>
            <person name="Ransome R.D."/>
            <person name="Dechmann D.K.N."/>
            <person name="Locatelli A.G."/>
            <person name="Puechmaille S.J."/>
            <person name="Fedrigo O."/>
            <person name="Jarvis E.D."/>
            <person name="Hiller M."/>
            <person name="Vernes S.C."/>
            <person name="Myers E.W."/>
            <person name="Teeling E.C."/>
        </authorList>
    </citation>
    <scope>NUCLEOTIDE SEQUENCE [LARGE SCALE GENOMIC DNA]</scope>
    <source>
        <strain evidence="3">MRouAeg1</strain>
        <tissue evidence="3">Muscle</tissue>
    </source>
</reference>
<name>A0A7J8IUY1_ROUAE</name>
<dbReference type="EMBL" id="JACASE010000003">
    <property type="protein sequence ID" value="KAF6487955.1"/>
    <property type="molecule type" value="Genomic_DNA"/>
</dbReference>
<sequence>MGLHGDSRGSAPGRAAEVGPRRSRGLCGGVAVFAAVAGVFTLTLPPSVPGGDSGELITAAHELGVAHPPGYPLFTLVAKLAIILFPFGSVAYRVNLLCGLFGAVAASLLFFTVFR</sequence>
<comment type="caution">
    <text evidence="3">The sequence shown here is derived from an EMBL/GenBank/DDBJ whole genome shotgun (WGS) entry which is preliminary data.</text>
</comment>
<dbReference type="InterPro" id="IPR052724">
    <property type="entry name" value="GT117_domain-containing"/>
</dbReference>
<keyword evidence="4" id="KW-1185">Reference proteome</keyword>
<dbReference type="Proteomes" id="UP000593571">
    <property type="component" value="Unassembled WGS sequence"/>
</dbReference>
<gene>
    <name evidence="3" type="ORF">HJG63_019498</name>
</gene>
<dbReference type="AlphaFoldDB" id="A0A7J8IUY1"/>
<feature type="region of interest" description="Disordered" evidence="1">
    <location>
        <begin position="1"/>
        <end position="23"/>
    </location>
</feature>
<keyword evidence="2" id="KW-1133">Transmembrane helix</keyword>
<organism evidence="3 4">
    <name type="scientific">Rousettus aegyptiacus</name>
    <name type="common">Egyptian fruit bat</name>
    <name type="synonym">Pteropus aegyptiacus</name>
    <dbReference type="NCBI Taxonomy" id="9407"/>
    <lineage>
        <taxon>Eukaryota</taxon>
        <taxon>Metazoa</taxon>
        <taxon>Chordata</taxon>
        <taxon>Craniata</taxon>
        <taxon>Vertebrata</taxon>
        <taxon>Euteleostomi</taxon>
        <taxon>Mammalia</taxon>
        <taxon>Eutheria</taxon>
        <taxon>Laurasiatheria</taxon>
        <taxon>Chiroptera</taxon>
        <taxon>Yinpterochiroptera</taxon>
        <taxon>Pteropodoidea</taxon>
        <taxon>Pteropodidae</taxon>
        <taxon>Rousettinae</taxon>
        <taxon>Rousettus</taxon>
    </lineage>
</organism>
<dbReference type="Pfam" id="PF11028">
    <property type="entry name" value="TMEM260-like"/>
    <property type="match status" value="1"/>
</dbReference>
<feature type="transmembrane region" description="Helical" evidence="2">
    <location>
        <begin position="94"/>
        <end position="114"/>
    </location>
</feature>
<accession>A0A7J8IUY1</accession>
<proteinExistence type="predicted"/>